<dbReference type="AlphaFoldDB" id="A0A078AZC9"/>
<reference evidence="1 2" key="1">
    <citation type="submission" date="2014-06" db="EMBL/GenBank/DDBJ databases">
        <authorList>
            <person name="Swart Estienne"/>
        </authorList>
    </citation>
    <scope>NUCLEOTIDE SEQUENCE [LARGE SCALE GENOMIC DNA]</scope>
    <source>
        <strain evidence="1 2">130c</strain>
    </source>
</reference>
<gene>
    <name evidence="1" type="primary">Contig12590.g13430</name>
    <name evidence="1" type="ORF">STYLEM_16609</name>
</gene>
<evidence type="ECO:0000313" key="2">
    <source>
        <dbReference type="Proteomes" id="UP000039865"/>
    </source>
</evidence>
<dbReference type="InParanoid" id="A0A078AZC9"/>
<dbReference type="EMBL" id="CCKQ01015673">
    <property type="protein sequence ID" value="CDW87504.1"/>
    <property type="molecule type" value="Genomic_DNA"/>
</dbReference>
<organism evidence="1 2">
    <name type="scientific">Stylonychia lemnae</name>
    <name type="common">Ciliate</name>
    <dbReference type="NCBI Taxonomy" id="5949"/>
    <lineage>
        <taxon>Eukaryota</taxon>
        <taxon>Sar</taxon>
        <taxon>Alveolata</taxon>
        <taxon>Ciliophora</taxon>
        <taxon>Intramacronucleata</taxon>
        <taxon>Spirotrichea</taxon>
        <taxon>Stichotrichia</taxon>
        <taxon>Sporadotrichida</taxon>
        <taxon>Oxytrichidae</taxon>
        <taxon>Stylonychinae</taxon>
        <taxon>Stylonychia</taxon>
    </lineage>
</organism>
<accession>A0A078AZC9</accession>
<proteinExistence type="predicted"/>
<keyword evidence="2" id="KW-1185">Reference proteome</keyword>
<dbReference type="Proteomes" id="UP000039865">
    <property type="component" value="Unassembled WGS sequence"/>
</dbReference>
<evidence type="ECO:0000313" key="1">
    <source>
        <dbReference type="EMBL" id="CDW87504.1"/>
    </source>
</evidence>
<protein>
    <submittedName>
        <fullName evidence="1">Uncharacterized protein</fullName>
    </submittedName>
</protein>
<sequence length="187" mass="21325">MNDWSNAIKNYLAMSKYINATQYGIDAVVNIYAFLAVQESMPIPMMALQTQNERNIAIGSQAVTITLALLTQMPAYLRLPAPIDQERSEKSTAFNPKQTVKKMMLVKVELKPTPANTAGSESQPQKYRSKIYQEHKINDWIITGTLCKKMDLVSLILERVYLREFSLVRMLCSLFRIFDVISTILKL</sequence>
<name>A0A078AZC9_STYLE</name>